<evidence type="ECO:0000256" key="1">
    <source>
        <dbReference type="ARBA" id="ARBA00022690"/>
    </source>
</evidence>
<evidence type="ECO:0000256" key="3">
    <source>
        <dbReference type="SAM" id="SignalP"/>
    </source>
</evidence>
<dbReference type="PANTHER" id="PTHR47364:SF2">
    <property type="entry name" value="CYSTEINE PROTEINASE INHIBITOR 5"/>
    <property type="match status" value="1"/>
</dbReference>
<accession>A0A7N0UQB1</accession>
<organism evidence="5 6">
    <name type="scientific">Kalanchoe fedtschenkoi</name>
    <name type="common">Lavender scallops</name>
    <name type="synonym">South American air plant</name>
    <dbReference type="NCBI Taxonomy" id="63787"/>
    <lineage>
        <taxon>Eukaryota</taxon>
        <taxon>Viridiplantae</taxon>
        <taxon>Streptophyta</taxon>
        <taxon>Embryophyta</taxon>
        <taxon>Tracheophyta</taxon>
        <taxon>Spermatophyta</taxon>
        <taxon>Magnoliopsida</taxon>
        <taxon>eudicotyledons</taxon>
        <taxon>Gunneridae</taxon>
        <taxon>Pentapetalae</taxon>
        <taxon>Saxifragales</taxon>
        <taxon>Crassulaceae</taxon>
        <taxon>Kalanchoe</taxon>
    </lineage>
</organism>
<protein>
    <recommendedName>
        <fullName evidence="4">Cystatin domain-containing protein</fullName>
    </recommendedName>
</protein>
<evidence type="ECO:0000259" key="4">
    <source>
        <dbReference type="SMART" id="SM00043"/>
    </source>
</evidence>
<dbReference type="SUPFAM" id="SSF54403">
    <property type="entry name" value="Cystatin/monellin"/>
    <property type="match status" value="1"/>
</dbReference>
<dbReference type="Gramene" id="Kaladp0080s0098.1.v1.1">
    <property type="protein sequence ID" value="Kaladp0080s0098.1.v1.1.CDS.1"/>
    <property type="gene ID" value="Kaladp0080s0098.v1.1"/>
</dbReference>
<sequence>MASFKFLLVSLIVLLCCFMPSFTTAETPPTTPGGFVPIHDVNATEIVSLANFAVGEHKRLSSEDLTLLRVVQGWSQVVAGLKYKLFLEASEGKYKLYEAVILVKLDQSKELISFEPDLLLNED</sequence>
<keyword evidence="1" id="KW-0646">Protease inhibitor</keyword>
<feature type="chain" id="PRO_5029605505" description="Cystatin domain-containing protein" evidence="3">
    <location>
        <begin position="26"/>
        <end position="123"/>
    </location>
</feature>
<evidence type="ECO:0000313" key="5">
    <source>
        <dbReference type="EnsemblPlants" id="Kaladp0080s0098.1.v1.1.CDS.1"/>
    </source>
</evidence>
<keyword evidence="2" id="KW-0789">Thiol protease inhibitor</keyword>
<keyword evidence="3" id="KW-0732">Signal</keyword>
<evidence type="ECO:0000256" key="2">
    <source>
        <dbReference type="ARBA" id="ARBA00022704"/>
    </source>
</evidence>
<keyword evidence="6" id="KW-1185">Reference proteome</keyword>
<dbReference type="InterPro" id="IPR046350">
    <property type="entry name" value="Cystatin_sf"/>
</dbReference>
<proteinExistence type="predicted"/>
<dbReference type="InterPro" id="IPR018073">
    <property type="entry name" value="Prot_inh_cystat_CS"/>
</dbReference>
<evidence type="ECO:0000313" key="6">
    <source>
        <dbReference type="Proteomes" id="UP000594263"/>
    </source>
</evidence>
<dbReference type="Pfam" id="PF16845">
    <property type="entry name" value="SQAPI"/>
    <property type="match status" value="1"/>
</dbReference>
<reference evidence="5" key="1">
    <citation type="submission" date="2021-01" db="UniProtKB">
        <authorList>
            <consortium name="EnsemblPlants"/>
        </authorList>
    </citation>
    <scope>IDENTIFICATION</scope>
</reference>
<dbReference type="PROSITE" id="PS00287">
    <property type="entry name" value="CYSTATIN"/>
    <property type="match status" value="1"/>
</dbReference>
<dbReference type="Proteomes" id="UP000594263">
    <property type="component" value="Unplaced"/>
</dbReference>
<dbReference type="Gene3D" id="3.10.450.10">
    <property type="match status" value="1"/>
</dbReference>
<dbReference type="PANTHER" id="PTHR47364">
    <property type="entry name" value="CYSTEINE PROTEINASE INHIBITOR 5"/>
    <property type="match status" value="1"/>
</dbReference>
<dbReference type="CDD" id="cd00042">
    <property type="entry name" value="CY"/>
    <property type="match status" value="1"/>
</dbReference>
<feature type="domain" description="Cystatin" evidence="4">
    <location>
        <begin position="30"/>
        <end position="117"/>
    </location>
</feature>
<name>A0A7N0UQB1_KALFE</name>
<feature type="signal peptide" evidence="3">
    <location>
        <begin position="1"/>
        <end position="25"/>
    </location>
</feature>
<dbReference type="EnsemblPlants" id="Kaladp0080s0098.1.v1.1">
    <property type="protein sequence ID" value="Kaladp0080s0098.1.v1.1.CDS.1"/>
    <property type="gene ID" value="Kaladp0080s0098.v1.1"/>
</dbReference>
<dbReference type="AlphaFoldDB" id="A0A7N0UQB1"/>
<dbReference type="GO" id="GO:0004869">
    <property type="term" value="F:cysteine-type endopeptidase inhibitor activity"/>
    <property type="evidence" value="ECO:0007669"/>
    <property type="project" value="UniProtKB-KW"/>
</dbReference>
<dbReference type="InterPro" id="IPR000010">
    <property type="entry name" value="Cystatin_dom"/>
</dbReference>
<dbReference type="SMART" id="SM00043">
    <property type="entry name" value="CY"/>
    <property type="match status" value="1"/>
</dbReference>